<dbReference type="PROSITE" id="PS00065">
    <property type="entry name" value="D_2_HYDROXYACID_DH_1"/>
    <property type="match status" value="1"/>
</dbReference>
<keyword evidence="2" id="KW-0560">Oxidoreductase</keyword>
<dbReference type="SUPFAM" id="SSF52283">
    <property type="entry name" value="Formate/glycerate dehydrogenase catalytic domain-like"/>
    <property type="match status" value="1"/>
</dbReference>
<evidence type="ECO:0000259" key="4">
    <source>
        <dbReference type="Pfam" id="PF02826"/>
    </source>
</evidence>
<evidence type="ECO:0000256" key="1">
    <source>
        <dbReference type="ARBA" id="ARBA00005854"/>
    </source>
</evidence>
<protein>
    <submittedName>
        <fullName evidence="5">D-2-hydroxyacid dehydrogenase</fullName>
    </submittedName>
</protein>
<accession>A0ABP8NQA2</accession>
<dbReference type="InterPro" id="IPR006140">
    <property type="entry name" value="D-isomer_DH_NAD-bd"/>
</dbReference>
<comment type="similarity">
    <text evidence="1">Belongs to the D-isomer specific 2-hydroxyacid dehydrogenase family.</text>
</comment>
<dbReference type="PROSITE" id="PS51318">
    <property type="entry name" value="TAT"/>
    <property type="match status" value="1"/>
</dbReference>
<keyword evidence="3" id="KW-0520">NAD</keyword>
<evidence type="ECO:0000256" key="2">
    <source>
        <dbReference type="ARBA" id="ARBA00023002"/>
    </source>
</evidence>
<dbReference type="PANTHER" id="PTHR43333">
    <property type="entry name" value="2-HACID_DH_C DOMAIN-CONTAINING PROTEIN"/>
    <property type="match status" value="1"/>
</dbReference>
<dbReference type="Proteomes" id="UP001501175">
    <property type="component" value="Unassembled WGS sequence"/>
</dbReference>
<name>A0ABP8NQA2_9BACT</name>
<organism evidence="5 6">
    <name type="scientific">Nibrella saemangeumensis</name>
    <dbReference type="NCBI Taxonomy" id="1084526"/>
    <lineage>
        <taxon>Bacteria</taxon>
        <taxon>Pseudomonadati</taxon>
        <taxon>Bacteroidota</taxon>
        <taxon>Cytophagia</taxon>
        <taxon>Cytophagales</taxon>
        <taxon>Spirosomataceae</taxon>
        <taxon>Nibrella</taxon>
    </lineage>
</organism>
<dbReference type="InterPro" id="IPR006311">
    <property type="entry name" value="TAT_signal"/>
</dbReference>
<dbReference type="RefSeq" id="WP_345249476.1">
    <property type="nucleotide sequence ID" value="NZ_BAABHD010000084.1"/>
</dbReference>
<sequence length="376" mass="40339">MPTMDNLTENSLTRRHFIASLAASGAAISLPESGQAEPALSAHNEANGLAATSRAPHAPIQIVCTERLSAAEAEQIRAAGKNIQLHLLGEASDPAKLLAEAEVILGSVDARTVLAAPKLKWVQTWAAGVERAPAELMAHPSQLTNMQRVFAPVIAESAIALLLSLTRGLAQTSIPAFGDRKWVHPPGSVVLDDLYGKTIGIVGMGGIGSETARRLHYGFNMKVLATDAKPLPRPEFVAELHDPTWLMEMVPQVDVLMSAAPLTKETRLLFNEAVFSRMKPSAYFINVSRGGLVDQNALVKVLKEGRIRGAGLDVTTPEPLPADHPLWTCSNLVITPHNSGNAPIRQKRLIALVAENVRRYSSGLPLLNVVDKAKGY</sequence>
<dbReference type="InterPro" id="IPR029752">
    <property type="entry name" value="D-isomer_DH_CS1"/>
</dbReference>
<evidence type="ECO:0000256" key="3">
    <source>
        <dbReference type="ARBA" id="ARBA00023027"/>
    </source>
</evidence>
<proteinExistence type="inferred from homology"/>
<comment type="caution">
    <text evidence="5">The sequence shown here is derived from an EMBL/GenBank/DDBJ whole genome shotgun (WGS) entry which is preliminary data.</text>
</comment>
<dbReference type="SUPFAM" id="SSF51735">
    <property type="entry name" value="NAD(P)-binding Rossmann-fold domains"/>
    <property type="match status" value="1"/>
</dbReference>
<dbReference type="PANTHER" id="PTHR43333:SF1">
    <property type="entry name" value="D-ISOMER SPECIFIC 2-HYDROXYACID DEHYDROGENASE NAD-BINDING DOMAIN-CONTAINING PROTEIN"/>
    <property type="match status" value="1"/>
</dbReference>
<dbReference type="InterPro" id="IPR029753">
    <property type="entry name" value="D-isomer_DH_CS"/>
</dbReference>
<dbReference type="CDD" id="cd05300">
    <property type="entry name" value="2-Hacid_dh_1"/>
    <property type="match status" value="1"/>
</dbReference>
<evidence type="ECO:0000313" key="6">
    <source>
        <dbReference type="Proteomes" id="UP001501175"/>
    </source>
</evidence>
<keyword evidence="6" id="KW-1185">Reference proteome</keyword>
<dbReference type="EMBL" id="BAABHD010000084">
    <property type="protein sequence ID" value="GAA4469328.1"/>
    <property type="molecule type" value="Genomic_DNA"/>
</dbReference>
<dbReference type="Gene3D" id="3.40.50.720">
    <property type="entry name" value="NAD(P)-binding Rossmann-like Domain"/>
    <property type="match status" value="2"/>
</dbReference>
<gene>
    <name evidence="5" type="ORF">GCM10023189_56210</name>
</gene>
<evidence type="ECO:0000313" key="5">
    <source>
        <dbReference type="EMBL" id="GAA4469328.1"/>
    </source>
</evidence>
<reference evidence="6" key="1">
    <citation type="journal article" date="2019" name="Int. J. Syst. Evol. Microbiol.">
        <title>The Global Catalogue of Microorganisms (GCM) 10K type strain sequencing project: providing services to taxonomists for standard genome sequencing and annotation.</title>
        <authorList>
            <consortium name="The Broad Institute Genomics Platform"/>
            <consortium name="The Broad Institute Genome Sequencing Center for Infectious Disease"/>
            <person name="Wu L."/>
            <person name="Ma J."/>
        </authorList>
    </citation>
    <scope>NUCLEOTIDE SEQUENCE [LARGE SCALE GENOMIC DNA]</scope>
    <source>
        <strain evidence="6">JCM 17927</strain>
    </source>
</reference>
<dbReference type="Pfam" id="PF02826">
    <property type="entry name" value="2-Hacid_dh_C"/>
    <property type="match status" value="1"/>
</dbReference>
<dbReference type="PROSITE" id="PS00671">
    <property type="entry name" value="D_2_HYDROXYACID_DH_3"/>
    <property type="match status" value="1"/>
</dbReference>
<dbReference type="InterPro" id="IPR036291">
    <property type="entry name" value="NAD(P)-bd_dom_sf"/>
</dbReference>
<feature type="domain" description="D-isomer specific 2-hydroxyacid dehydrogenase NAD-binding" evidence="4">
    <location>
        <begin position="159"/>
        <end position="338"/>
    </location>
</feature>